<gene>
    <name evidence="1" type="ORF">HORIV_16620</name>
</gene>
<dbReference type="Gene3D" id="3.40.50.300">
    <property type="entry name" value="P-loop containing nucleotide triphosphate hydrolases"/>
    <property type="match status" value="1"/>
</dbReference>
<protein>
    <recommendedName>
        <fullName evidence="3">Phosphate acetyltransferase</fullName>
    </recommendedName>
</protein>
<dbReference type="InterPro" id="IPR027417">
    <property type="entry name" value="P-loop_NTPase"/>
</dbReference>
<organism evidence="1 2">
    <name type="scientific">Vreelandella olivaria</name>
    <dbReference type="NCBI Taxonomy" id="390919"/>
    <lineage>
        <taxon>Bacteria</taxon>
        <taxon>Pseudomonadati</taxon>
        <taxon>Pseudomonadota</taxon>
        <taxon>Gammaproteobacteria</taxon>
        <taxon>Oceanospirillales</taxon>
        <taxon>Halomonadaceae</taxon>
        <taxon>Vreelandella</taxon>
    </lineage>
</organism>
<dbReference type="CDD" id="cd03109">
    <property type="entry name" value="DTBS"/>
    <property type="match status" value="1"/>
</dbReference>
<reference evidence="2" key="1">
    <citation type="journal article" date="2019" name="Microbiol. Resour. Announc.">
        <title>Complete Genome Sequence of Halomonas olivaria, a Moderately Halophilic Bacterium Isolated from Olive Processing Effluents, Obtained by Nanopore Sequencing.</title>
        <authorList>
            <person name="Nagata S."/>
            <person name="Ii K.M."/>
            <person name="Tsukimi T."/>
            <person name="Miura M.C."/>
            <person name="Galipon J."/>
            <person name="Arakawa K."/>
        </authorList>
    </citation>
    <scope>NUCLEOTIDE SEQUENCE [LARGE SCALE GENOMIC DNA]</scope>
    <source>
        <strain evidence="2">TYRC17</strain>
    </source>
</reference>
<dbReference type="Proteomes" id="UP000289555">
    <property type="component" value="Chromosome"/>
</dbReference>
<evidence type="ECO:0000313" key="1">
    <source>
        <dbReference type="EMBL" id="BBI49241.1"/>
    </source>
</evidence>
<evidence type="ECO:0000313" key="2">
    <source>
        <dbReference type="Proteomes" id="UP000289555"/>
    </source>
</evidence>
<dbReference type="InterPro" id="IPR050500">
    <property type="entry name" value="Phos_Acetyltrans/Butyryltrans"/>
</dbReference>
<sequence>MTTHPDQPQAILLVPTSEGVGLTSACLGLIQALDTIGLKAGFLKPFMQNELNGPGLDRSTALVSRALNQRPPSPISQARLERLLRDDQTDELMENAVELYEQVVQQAHRDGSTLDLVVVEGVVPTQHTTYATQTNAQLANALNARIILVGTGDLNEPQALAEQLDMHARSFGGVSSSRTLGGILMRMKHLPYAQEDDLSAAPGTFKPQLEESVLTELRQYSLPWRPTNST</sequence>
<dbReference type="PANTHER" id="PTHR43356">
    <property type="entry name" value="PHOSPHATE ACETYLTRANSFERASE"/>
    <property type="match status" value="1"/>
</dbReference>
<accession>A0ABN5WQQ5</accession>
<name>A0ABN5WQQ5_9GAMM</name>
<keyword evidence="2" id="KW-1185">Reference proteome</keyword>
<proteinExistence type="predicted"/>
<dbReference type="Pfam" id="PF13500">
    <property type="entry name" value="AAA_26"/>
    <property type="match status" value="1"/>
</dbReference>
<dbReference type="SUPFAM" id="SSF52540">
    <property type="entry name" value="P-loop containing nucleoside triphosphate hydrolases"/>
    <property type="match status" value="1"/>
</dbReference>
<evidence type="ECO:0008006" key="3">
    <source>
        <dbReference type="Google" id="ProtNLM"/>
    </source>
</evidence>
<dbReference type="PANTHER" id="PTHR43356:SF3">
    <property type="entry name" value="PHOSPHATE ACETYLTRANSFERASE"/>
    <property type="match status" value="1"/>
</dbReference>
<dbReference type="EMBL" id="AP019416">
    <property type="protein sequence ID" value="BBI49241.1"/>
    <property type="molecule type" value="Genomic_DNA"/>
</dbReference>